<proteinExistence type="predicted"/>
<dbReference type="AlphaFoldDB" id="A0A7Z3BLK2"/>
<keyword evidence="2" id="KW-1185">Reference proteome</keyword>
<reference evidence="1 2" key="1">
    <citation type="submission" date="2020-02" db="EMBL/GenBank/DDBJ databases">
        <title>Complete genome sequence of Pseudomonas multiresinivorans ORNL1.</title>
        <authorList>
            <person name="Podar M."/>
        </authorList>
    </citation>
    <scope>NUCLEOTIDE SEQUENCE [LARGE SCALE GENOMIC DNA]</scope>
    <source>
        <strain evidence="2">populi</strain>
    </source>
</reference>
<evidence type="ECO:0000313" key="2">
    <source>
        <dbReference type="Proteomes" id="UP000502549"/>
    </source>
</evidence>
<dbReference type="RefSeq" id="WP_169938675.1">
    <property type="nucleotide sequence ID" value="NZ_CP048833.1"/>
</dbReference>
<dbReference type="InterPro" id="IPR007499">
    <property type="entry name" value="ERF_bacteria_virus"/>
</dbReference>
<dbReference type="Pfam" id="PF04404">
    <property type="entry name" value="ERF"/>
    <property type="match status" value="1"/>
</dbReference>
<dbReference type="Proteomes" id="UP000502549">
    <property type="component" value="Chromosome"/>
</dbReference>
<name>A0A7Z3BLK2_9PSED</name>
<gene>
    <name evidence="1" type="ORF">G4G71_14610</name>
</gene>
<sequence length="252" mass="27034">MSTAIAERQESAVVVQAESATILQVIQRAAADPQCDIEKMERLLAMKERMDARAAEVEFNDALSRVQANMGRVAADATNNQTRSAYATYGKLDKALRPVYTAEGFSLSFGTEEAPEGMVGMICFVSHRSGHTRQYRAHVPSDGKGAKGGDVMTKTHAFGSGTSYGMRYLLKMIFNVAIGEEDDDGNAADNDDLRNAVLGDLVAKVKAAKTGAELQGVWQSGLKVLQAAKDVAGADELRAAVTSRKAELEKSK</sequence>
<protein>
    <submittedName>
        <fullName evidence="1">Single-stranded DNA-binding protein</fullName>
    </submittedName>
</protein>
<dbReference type="KEGG" id="pmui:G4G71_14610"/>
<dbReference type="GO" id="GO:0003677">
    <property type="term" value="F:DNA binding"/>
    <property type="evidence" value="ECO:0007669"/>
    <property type="project" value="UniProtKB-KW"/>
</dbReference>
<keyword evidence="1" id="KW-0238">DNA-binding</keyword>
<evidence type="ECO:0000313" key="1">
    <source>
        <dbReference type="EMBL" id="QJP09047.1"/>
    </source>
</evidence>
<accession>A0A7Z3BLK2</accession>
<dbReference type="EMBL" id="CP048833">
    <property type="protein sequence ID" value="QJP09047.1"/>
    <property type="molecule type" value="Genomic_DNA"/>
</dbReference>
<organism evidence="1 2">
    <name type="scientific">Pseudomonas multiresinivorans</name>
    <dbReference type="NCBI Taxonomy" id="95301"/>
    <lineage>
        <taxon>Bacteria</taxon>
        <taxon>Pseudomonadati</taxon>
        <taxon>Pseudomonadota</taxon>
        <taxon>Gammaproteobacteria</taxon>
        <taxon>Pseudomonadales</taxon>
        <taxon>Pseudomonadaceae</taxon>
        <taxon>Pseudomonas</taxon>
    </lineage>
</organism>